<organism evidence="2 3">
    <name type="scientific">Chloroherpeton thalassium (strain ATCC 35110 / GB-78)</name>
    <dbReference type="NCBI Taxonomy" id="517418"/>
    <lineage>
        <taxon>Bacteria</taxon>
        <taxon>Pseudomonadati</taxon>
        <taxon>Chlorobiota</taxon>
        <taxon>Chlorobiia</taxon>
        <taxon>Chlorobiales</taxon>
        <taxon>Chloroherpetonaceae</taxon>
        <taxon>Chloroherpeton</taxon>
    </lineage>
</organism>
<dbReference type="PANTHER" id="PTHR22916">
    <property type="entry name" value="GLYCOSYLTRANSFERASE"/>
    <property type="match status" value="1"/>
</dbReference>
<evidence type="ECO:0000259" key="1">
    <source>
        <dbReference type="Pfam" id="PF00535"/>
    </source>
</evidence>
<evidence type="ECO:0000313" key="2">
    <source>
        <dbReference type="EMBL" id="ACF14961.1"/>
    </source>
</evidence>
<feature type="domain" description="Glycosyltransferase 2-like" evidence="1">
    <location>
        <begin position="7"/>
        <end position="107"/>
    </location>
</feature>
<dbReference type="CAZy" id="GT2">
    <property type="family name" value="Glycosyltransferase Family 2"/>
</dbReference>
<reference evidence="2 3" key="1">
    <citation type="submission" date="2008-06" db="EMBL/GenBank/DDBJ databases">
        <title>Complete sequence of Chloroherpeton thalassium ATCC 35110.</title>
        <authorList>
            <consortium name="US DOE Joint Genome Institute"/>
            <person name="Lucas S."/>
            <person name="Copeland A."/>
            <person name="Lapidus A."/>
            <person name="Glavina del Rio T."/>
            <person name="Dalin E."/>
            <person name="Tice H."/>
            <person name="Bruce D."/>
            <person name="Goodwin L."/>
            <person name="Pitluck S."/>
            <person name="Schmutz J."/>
            <person name="Larimer F."/>
            <person name="Land M."/>
            <person name="Hauser L."/>
            <person name="Kyrpides N."/>
            <person name="Mikhailova N."/>
            <person name="Liu Z."/>
            <person name="Li T."/>
            <person name="Zhao F."/>
            <person name="Overmann J."/>
            <person name="Bryant D.A."/>
            <person name="Richardson P."/>
        </authorList>
    </citation>
    <scope>NUCLEOTIDE SEQUENCE [LARGE SCALE GENOMIC DNA]</scope>
    <source>
        <strain evidence="3">ATCC 35110 / GB-78</strain>
    </source>
</reference>
<accession>B3QXP6</accession>
<name>B3QXP6_CHLT3</name>
<keyword evidence="3" id="KW-1185">Reference proteome</keyword>
<sequence>MKKMKISIVTPSYNQASFLEETMLSVLSQDYKDLEYVLIDGGSLDGSLEIIRKYESKLHYWVSEKDNGHGHALNKGFAHTSGEIMAWLNSDDKYLPWTFQTVNKIFSDFPHVNWIVGFNAWWNDKGVLTSAKRVPKNIYDFLIGRYGWIQQESVFWRRNLWEKAGGYISENVGLMVDGELWTRFFLHDELYTVDCILSGYREHADNRAKMRMDMCDLEMKQYIGIMYNKCNESIKNKYTLVNKLYRLANHKVLRLFLFDFFLKKINGYYNLSYKNIFYCEEWRERKLEFYYRNNEIFL</sequence>
<gene>
    <name evidence="2" type="ordered locus">Ctha_2512</name>
</gene>
<dbReference type="Proteomes" id="UP000001208">
    <property type="component" value="Chromosome"/>
</dbReference>
<dbReference type="CDD" id="cd06433">
    <property type="entry name" value="GT_2_WfgS_like"/>
    <property type="match status" value="1"/>
</dbReference>
<dbReference type="eggNOG" id="COG1215">
    <property type="taxonomic scope" value="Bacteria"/>
</dbReference>
<dbReference type="SUPFAM" id="SSF53448">
    <property type="entry name" value="Nucleotide-diphospho-sugar transferases"/>
    <property type="match status" value="1"/>
</dbReference>
<dbReference type="STRING" id="517418.Ctha_2512"/>
<dbReference type="Gene3D" id="3.90.550.10">
    <property type="entry name" value="Spore Coat Polysaccharide Biosynthesis Protein SpsA, Chain A"/>
    <property type="match status" value="1"/>
</dbReference>
<dbReference type="OrthoDB" id="9815829at2"/>
<dbReference type="PANTHER" id="PTHR22916:SF65">
    <property type="entry name" value="SLR1065 PROTEIN"/>
    <property type="match status" value="1"/>
</dbReference>
<evidence type="ECO:0000313" key="3">
    <source>
        <dbReference type="Proteomes" id="UP000001208"/>
    </source>
</evidence>
<proteinExistence type="predicted"/>
<dbReference type="GO" id="GO:0016758">
    <property type="term" value="F:hexosyltransferase activity"/>
    <property type="evidence" value="ECO:0007669"/>
    <property type="project" value="UniProtKB-ARBA"/>
</dbReference>
<dbReference type="AlphaFoldDB" id="B3QXP6"/>
<dbReference type="KEGG" id="cts:Ctha_2512"/>
<dbReference type="EMBL" id="CP001100">
    <property type="protein sequence ID" value="ACF14961.1"/>
    <property type="molecule type" value="Genomic_DNA"/>
</dbReference>
<dbReference type="Pfam" id="PF00535">
    <property type="entry name" value="Glycos_transf_2"/>
    <property type="match status" value="1"/>
</dbReference>
<protein>
    <submittedName>
        <fullName evidence="2">Glycosyl transferase family 2</fullName>
    </submittedName>
</protein>
<keyword evidence="2" id="KW-0808">Transferase</keyword>
<dbReference type="HOGENOM" id="CLU_025996_21_0_10"/>
<dbReference type="InterPro" id="IPR001173">
    <property type="entry name" value="Glyco_trans_2-like"/>
</dbReference>
<dbReference type="InterPro" id="IPR029044">
    <property type="entry name" value="Nucleotide-diphossugar_trans"/>
</dbReference>